<dbReference type="PROSITE" id="PS50005">
    <property type="entry name" value="TPR"/>
    <property type="match status" value="1"/>
</dbReference>
<comment type="caution">
    <text evidence="3">The sequence shown here is derived from an EMBL/GenBank/DDBJ whole genome shotgun (WGS) entry which is preliminary data.</text>
</comment>
<dbReference type="InterPro" id="IPR050498">
    <property type="entry name" value="Ycf3"/>
</dbReference>
<dbReference type="Gene3D" id="1.25.40.10">
    <property type="entry name" value="Tetratricopeptide repeat domain"/>
    <property type="match status" value="1"/>
</dbReference>
<organism evidence="3">
    <name type="scientific">marine sediment metagenome</name>
    <dbReference type="NCBI Taxonomy" id="412755"/>
    <lineage>
        <taxon>unclassified sequences</taxon>
        <taxon>metagenomes</taxon>
        <taxon>ecological metagenomes</taxon>
    </lineage>
</organism>
<keyword evidence="2" id="KW-0802">TPR repeat</keyword>
<dbReference type="InterPro" id="IPR011990">
    <property type="entry name" value="TPR-like_helical_dom_sf"/>
</dbReference>
<reference evidence="3" key="1">
    <citation type="journal article" date="2014" name="Front. Microbiol.">
        <title>High frequency of phylogenetically diverse reductive dehalogenase-homologous genes in deep subseafloor sedimentary metagenomes.</title>
        <authorList>
            <person name="Kawai M."/>
            <person name="Futagami T."/>
            <person name="Toyoda A."/>
            <person name="Takaki Y."/>
            <person name="Nishi S."/>
            <person name="Hori S."/>
            <person name="Arai W."/>
            <person name="Tsubouchi T."/>
            <person name="Morono Y."/>
            <person name="Uchiyama I."/>
            <person name="Ito T."/>
            <person name="Fujiyama A."/>
            <person name="Inagaki F."/>
            <person name="Takami H."/>
        </authorList>
    </citation>
    <scope>NUCLEOTIDE SEQUENCE</scope>
    <source>
        <strain evidence="3">Expedition CK06-06</strain>
    </source>
</reference>
<evidence type="ECO:0000256" key="2">
    <source>
        <dbReference type="ARBA" id="ARBA00022803"/>
    </source>
</evidence>
<keyword evidence="1" id="KW-0677">Repeat</keyword>
<proteinExistence type="predicted"/>
<dbReference type="SMART" id="SM00028">
    <property type="entry name" value="TPR"/>
    <property type="match status" value="2"/>
</dbReference>
<dbReference type="NCBIfam" id="NF047558">
    <property type="entry name" value="TPR_END_plus"/>
    <property type="match status" value="1"/>
</dbReference>
<dbReference type="AlphaFoldDB" id="X1S4G2"/>
<dbReference type="EMBL" id="BARW01003719">
    <property type="protein sequence ID" value="GAI70330.1"/>
    <property type="molecule type" value="Genomic_DNA"/>
</dbReference>
<evidence type="ECO:0000313" key="3">
    <source>
        <dbReference type="EMBL" id="GAI70330.1"/>
    </source>
</evidence>
<gene>
    <name evidence="3" type="ORF">S12H4_09255</name>
</gene>
<dbReference type="InterPro" id="IPR019734">
    <property type="entry name" value="TPR_rpt"/>
</dbReference>
<protein>
    <submittedName>
        <fullName evidence="3">Uncharacterized protein</fullName>
    </submittedName>
</protein>
<evidence type="ECO:0000256" key="1">
    <source>
        <dbReference type="ARBA" id="ARBA00022737"/>
    </source>
</evidence>
<sequence>NFNRSLELRPDDPGTLHNRGIVYGKIERYDDALTDFNRSVEIKPDNAGPLYDLACLFSLWRKTDDALEYLEKAIKGDEKYREMAKTDKDFDNIREDRRFKKLTESD</sequence>
<dbReference type="PANTHER" id="PTHR44858:SF1">
    <property type="entry name" value="UDP-N-ACETYLGLUCOSAMINE--PEPTIDE N-ACETYLGLUCOSAMINYLTRANSFERASE SPINDLY-RELATED"/>
    <property type="match status" value="1"/>
</dbReference>
<dbReference type="SUPFAM" id="SSF48452">
    <property type="entry name" value="TPR-like"/>
    <property type="match status" value="1"/>
</dbReference>
<feature type="non-terminal residue" evidence="3">
    <location>
        <position position="1"/>
    </location>
</feature>
<dbReference type="PANTHER" id="PTHR44858">
    <property type="entry name" value="TETRATRICOPEPTIDE REPEAT PROTEIN 6"/>
    <property type="match status" value="1"/>
</dbReference>
<accession>X1S4G2</accession>
<dbReference type="Pfam" id="PF13424">
    <property type="entry name" value="TPR_12"/>
    <property type="match status" value="1"/>
</dbReference>
<name>X1S4G2_9ZZZZ</name>